<dbReference type="InterPro" id="IPR036249">
    <property type="entry name" value="Thioredoxin-like_sf"/>
</dbReference>
<dbReference type="HOGENOM" id="CLU_120800_0_0_2"/>
<keyword evidence="5" id="KW-1185">Reference proteome</keyword>
<dbReference type="Gene3D" id="3.40.30.10">
    <property type="entry name" value="Glutaredoxin"/>
    <property type="match status" value="1"/>
</dbReference>
<dbReference type="GeneID" id="10837423"/>
<accession>F8AJ92</accession>
<dbReference type="KEGG" id="pya:PYCH_08480"/>
<dbReference type="PROSITE" id="PS51257">
    <property type="entry name" value="PROKAR_LIPOPROTEIN"/>
    <property type="match status" value="1"/>
</dbReference>
<dbReference type="RefSeq" id="WP_013905590.1">
    <property type="nucleotide sequence ID" value="NC_015680.1"/>
</dbReference>
<dbReference type="Proteomes" id="UP000008386">
    <property type="component" value="Chromosome"/>
</dbReference>
<comment type="similarity">
    <text evidence="1">Belongs to the glutaredoxin family.</text>
</comment>
<dbReference type="SUPFAM" id="SSF52833">
    <property type="entry name" value="Thioredoxin-like"/>
    <property type="match status" value="1"/>
</dbReference>
<evidence type="ECO:0000313" key="4">
    <source>
        <dbReference type="EMBL" id="AEH24533.1"/>
    </source>
</evidence>
<dbReference type="OrthoDB" id="73564at2157"/>
<protein>
    <submittedName>
        <fullName evidence="4">Glutaredoxin domain protein</fullName>
    </submittedName>
</protein>
<dbReference type="eggNOG" id="arCOG01975">
    <property type="taxonomic scope" value="Archaea"/>
</dbReference>
<dbReference type="InterPro" id="IPR012336">
    <property type="entry name" value="Thioredoxin-like_fold"/>
</dbReference>
<dbReference type="Pfam" id="PF13098">
    <property type="entry name" value="Thioredoxin_2"/>
    <property type="match status" value="1"/>
</dbReference>
<organism evidence="4 5">
    <name type="scientific">Pyrococcus yayanosii (strain CH1 / JCM 16557)</name>
    <dbReference type="NCBI Taxonomy" id="529709"/>
    <lineage>
        <taxon>Archaea</taxon>
        <taxon>Methanobacteriati</taxon>
        <taxon>Methanobacteriota</taxon>
        <taxon>Thermococci</taxon>
        <taxon>Thermococcales</taxon>
        <taxon>Thermococcaceae</taxon>
        <taxon>Pyrococcus</taxon>
    </lineage>
</organism>
<evidence type="ECO:0000256" key="1">
    <source>
        <dbReference type="ARBA" id="ARBA00007787"/>
    </source>
</evidence>
<keyword evidence="2" id="KW-0249">Electron transport</keyword>
<evidence type="ECO:0000256" key="2">
    <source>
        <dbReference type="ARBA" id="ARBA00022982"/>
    </source>
</evidence>
<evidence type="ECO:0000313" key="5">
    <source>
        <dbReference type="Proteomes" id="UP000008386"/>
    </source>
</evidence>
<keyword evidence="2" id="KW-0813">Transport</keyword>
<evidence type="ECO:0000259" key="3">
    <source>
        <dbReference type="Pfam" id="PF13098"/>
    </source>
</evidence>
<sequence length="165" mass="18569">MKELSILLIIILAVAALGCLGETSTPTTSPPKLQLDKSKFHFYLYGMATCPHCQNMKRELPKFFGEDSLTYYELINNEHNTKIFMEFSKELGVRGVPLIGVFYDGKLYAIIEGEIDPSKIPEIVKEAMDREGIIVLSSRAYLIPFNETDIVQKLTELFLSGQASQ</sequence>
<gene>
    <name evidence="4" type="ordered locus">PYCH_08480</name>
</gene>
<dbReference type="EMBL" id="CP002779">
    <property type="protein sequence ID" value="AEH24533.1"/>
    <property type="molecule type" value="Genomic_DNA"/>
</dbReference>
<feature type="domain" description="Thioredoxin-like fold" evidence="3">
    <location>
        <begin position="39"/>
        <end position="120"/>
    </location>
</feature>
<dbReference type="CDD" id="cd02947">
    <property type="entry name" value="TRX_family"/>
    <property type="match status" value="1"/>
</dbReference>
<proteinExistence type="inferred from homology"/>
<dbReference type="STRING" id="529709.PYCH_08480"/>
<name>F8AJ92_PYRYC</name>
<dbReference type="AlphaFoldDB" id="F8AJ92"/>
<reference evidence="4 5" key="1">
    <citation type="journal article" date="2011" name="J. Bacteriol.">
        <title>Complete genome sequence of the obligate piezophilic hyperthermophilic archaeon Pyrococcus yayanosii CH1.</title>
        <authorList>
            <person name="Jun X."/>
            <person name="Lupeng L."/>
            <person name="Minjuan X."/>
            <person name="Oger P."/>
            <person name="Fengping W."/>
            <person name="Jebbar M."/>
            <person name="Xiang X."/>
        </authorList>
    </citation>
    <scope>NUCLEOTIDE SEQUENCE [LARGE SCALE GENOMIC DNA]</scope>
    <source>
        <strain evidence="5">CH1 / JCM 16557</strain>
    </source>
</reference>